<keyword evidence="2 3" id="KW-0067">ATP-binding</keyword>
<dbReference type="InterPro" id="IPR002543">
    <property type="entry name" value="FtsK_dom"/>
</dbReference>
<dbReference type="SUPFAM" id="SSF52540">
    <property type="entry name" value="P-loop containing nucleoside triphosphate hydrolases"/>
    <property type="match status" value="1"/>
</dbReference>
<sequence>MRVKGLEKIEDIILAMDDLISKKNKMINFIEKKYIKSNGNILSSEYDFYRVEKEDLEKNFKEKMDELLSILDNTCKRVRKKQAALGELSENNLNIGFNIPRKIAFGKRKIQYFDSVTKQKLMNDIYVPKLLEFPFKKNMFITGDEQIELLHQVYLRLLYALPIGKLEFYVFDPYGLGKAVESFNSLFPNEKIFPNKKIIIEKKELKNTLDKLLAYTSELRHNKFNSEQKNWEEYNRFLYSKGEYNKILPYKIFTFMNVPDEMGEEEFNAYRKLLRNSEDCGVLIISSFNETILEGEDTRRQGKALELKKCIEDSYPLDDLLNSKTDKVETQNFIIKNISEKTPDRQKIQEKIDIFLKELEEKKNRLDNLSIFLDENNRFNRKSQLECQIPIGFDSKTNEIIEIKVGDNPVHYLIGGGTGSGKSTFLHSFILSACNRYSPNELKLYMLDFKEAVEFNVYANPVILPHVALVATDADISYGLSVLKHMSSLIKNRNKKFKLNGCKDINSYREKTKEDMPRIFLIMDEFQILFQSDLRDEVSEEMLIIAKQGRSCGIHMILSTQSLKGLDGFGNIAPQIGGRIILKSSAEDSKSLFGASDNNEEAAKIDKPYAILNVNSGYKEYNQKFIVPWHENKVEEKIANIKRFTEAKGLKIKNKVFDGSKNPNFPDENFFFNEGELTLKLGKILDYKSKDFEVKFGQEKDNNLLIIGIDKKIKRNLMNAILLSIENNKDYKFIYVGKNRINVNLENRSSLLKIFNSIDSESINNSNIDEVLDLLKSKESKKIIIADEVNLAFLKGYSLKGKDKELKEIFDSMSYEGNIMISFYSKSKEATDNYVIDISRNIIAYNVNDEERRKLTETKISTKDLLYIVNREAKVIFKNYAENEIEEEVEDEE</sequence>
<protein>
    <recommendedName>
        <fullName evidence="5">FtsK domain-containing protein</fullName>
    </recommendedName>
</protein>
<dbReference type="PROSITE" id="PS50901">
    <property type="entry name" value="FTSK"/>
    <property type="match status" value="1"/>
</dbReference>
<name>A0A2D3NVN5_9FUSO</name>
<dbReference type="PANTHER" id="PTHR22683">
    <property type="entry name" value="SPORULATION PROTEIN RELATED"/>
    <property type="match status" value="1"/>
</dbReference>
<evidence type="ECO:0000313" key="6">
    <source>
        <dbReference type="EMBL" id="ATV59469.1"/>
    </source>
</evidence>
<dbReference type="RefSeq" id="WP_100024916.1">
    <property type="nucleotide sequence ID" value="NZ_CP024699.1"/>
</dbReference>
<evidence type="ECO:0000259" key="5">
    <source>
        <dbReference type="PROSITE" id="PS50901"/>
    </source>
</evidence>
<feature type="domain" description="FtsK" evidence="5">
    <location>
        <begin position="398"/>
        <end position="591"/>
    </location>
</feature>
<gene>
    <name evidence="6" type="ORF">CTM72_06830</name>
</gene>
<keyword evidence="1 3" id="KW-0547">Nucleotide-binding</keyword>
<evidence type="ECO:0000256" key="4">
    <source>
        <dbReference type="SAM" id="Coils"/>
    </source>
</evidence>
<proteinExistence type="predicted"/>
<evidence type="ECO:0000256" key="2">
    <source>
        <dbReference type="ARBA" id="ARBA00022840"/>
    </source>
</evidence>
<dbReference type="Gene3D" id="3.40.50.300">
    <property type="entry name" value="P-loop containing nucleotide triphosphate hydrolases"/>
    <property type="match status" value="1"/>
</dbReference>
<feature type="coiled-coil region" evidence="4">
    <location>
        <begin position="345"/>
        <end position="376"/>
    </location>
</feature>
<dbReference type="AlphaFoldDB" id="A0A2D3NVN5"/>
<evidence type="ECO:0000256" key="3">
    <source>
        <dbReference type="PROSITE-ProRule" id="PRU00289"/>
    </source>
</evidence>
<dbReference type="InterPro" id="IPR027417">
    <property type="entry name" value="P-loop_NTPase"/>
</dbReference>
<dbReference type="GO" id="GO:0005524">
    <property type="term" value="F:ATP binding"/>
    <property type="evidence" value="ECO:0007669"/>
    <property type="project" value="UniProtKB-UniRule"/>
</dbReference>
<evidence type="ECO:0000256" key="1">
    <source>
        <dbReference type="ARBA" id="ARBA00022741"/>
    </source>
</evidence>
<dbReference type="PANTHER" id="PTHR22683:SF41">
    <property type="entry name" value="DNA TRANSLOCASE FTSK"/>
    <property type="match status" value="1"/>
</dbReference>
<accession>A0A2D3NVN5</accession>
<dbReference type="GO" id="GO:0003677">
    <property type="term" value="F:DNA binding"/>
    <property type="evidence" value="ECO:0007669"/>
    <property type="project" value="InterPro"/>
</dbReference>
<feature type="binding site" evidence="3">
    <location>
        <begin position="416"/>
        <end position="423"/>
    </location>
    <ligand>
        <name>ATP</name>
        <dbReference type="ChEBI" id="CHEBI:30616"/>
    </ligand>
</feature>
<evidence type="ECO:0000313" key="7">
    <source>
        <dbReference type="Proteomes" id="UP000230056"/>
    </source>
</evidence>
<dbReference type="Proteomes" id="UP000230056">
    <property type="component" value="Chromosome"/>
</dbReference>
<reference evidence="6 7" key="1">
    <citation type="submission" date="2017-11" db="EMBL/GenBank/DDBJ databases">
        <title>Genome sequencing of Fusobacterium periodonticum KCOM 1261.</title>
        <authorList>
            <person name="Kook J.-K."/>
            <person name="Park S.-N."/>
            <person name="Lim Y.K."/>
        </authorList>
    </citation>
    <scope>NUCLEOTIDE SEQUENCE [LARGE SCALE GENOMIC DNA]</scope>
    <source>
        <strain evidence="6 7">KCOM 1261</strain>
    </source>
</reference>
<dbReference type="InterPro" id="IPR050206">
    <property type="entry name" value="FtsK/SpoIIIE/SftA"/>
</dbReference>
<dbReference type="EMBL" id="CP024699">
    <property type="protein sequence ID" value="ATV59469.1"/>
    <property type="molecule type" value="Genomic_DNA"/>
</dbReference>
<organism evidence="6 7">
    <name type="scientific">Fusobacterium pseudoperiodonticum</name>
    <dbReference type="NCBI Taxonomy" id="2663009"/>
    <lineage>
        <taxon>Bacteria</taxon>
        <taxon>Fusobacteriati</taxon>
        <taxon>Fusobacteriota</taxon>
        <taxon>Fusobacteriia</taxon>
        <taxon>Fusobacteriales</taxon>
        <taxon>Fusobacteriaceae</taxon>
        <taxon>Fusobacterium</taxon>
    </lineage>
</organism>
<feature type="coiled-coil region" evidence="4">
    <location>
        <begin position="46"/>
        <end position="73"/>
    </location>
</feature>
<dbReference type="Pfam" id="PF01580">
    <property type="entry name" value="FtsK_SpoIIIE"/>
    <property type="match status" value="1"/>
</dbReference>
<keyword evidence="4" id="KW-0175">Coiled coil</keyword>